<dbReference type="PROSITE" id="PS51471">
    <property type="entry name" value="FE2OG_OXY"/>
    <property type="match status" value="1"/>
</dbReference>
<evidence type="ECO:0000259" key="2">
    <source>
        <dbReference type="PROSITE" id="PS51471"/>
    </source>
</evidence>
<dbReference type="PANTHER" id="PTHR33099">
    <property type="entry name" value="FE2OG DIOXYGENASE DOMAIN-CONTAINING PROTEIN"/>
    <property type="match status" value="1"/>
</dbReference>
<dbReference type="EMBL" id="JAACJM010000047">
    <property type="protein sequence ID" value="KAF5359065.1"/>
    <property type="molecule type" value="Genomic_DNA"/>
</dbReference>
<evidence type="ECO:0000313" key="3">
    <source>
        <dbReference type="EMBL" id="KAF5359065.1"/>
    </source>
</evidence>
<comment type="caution">
    <text evidence="3">The sequence shown here is derived from an EMBL/GenBank/DDBJ whole genome shotgun (WGS) entry which is preliminary data.</text>
</comment>
<evidence type="ECO:0000313" key="4">
    <source>
        <dbReference type="Proteomes" id="UP000559256"/>
    </source>
</evidence>
<name>A0A8H5G6G0_9AGAR</name>
<feature type="domain" description="Fe2OG dioxygenase" evidence="2">
    <location>
        <begin position="159"/>
        <end position="257"/>
    </location>
</feature>
<dbReference type="PANTHER" id="PTHR33099:SF7">
    <property type="entry name" value="MYND-TYPE DOMAIN-CONTAINING PROTEIN"/>
    <property type="match status" value="1"/>
</dbReference>
<reference evidence="3 4" key="1">
    <citation type="journal article" date="2020" name="ISME J.">
        <title>Uncovering the hidden diversity of litter-decomposition mechanisms in mushroom-forming fungi.</title>
        <authorList>
            <person name="Floudas D."/>
            <person name="Bentzer J."/>
            <person name="Ahren D."/>
            <person name="Johansson T."/>
            <person name="Persson P."/>
            <person name="Tunlid A."/>
        </authorList>
    </citation>
    <scope>NUCLEOTIDE SEQUENCE [LARGE SCALE GENOMIC DNA]</scope>
    <source>
        <strain evidence="3 4">CBS 291.85</strain>
    </source>
</reference>
<dbReference type="Gene3D" id="2.60.120.620">
    <property type="entry name" value="q2cbj1_9rhob like domain"/>
    <property type="match status" value="1"/>
</dbReference>
<dbReference type="Pfam" id="PF13640">
    <property type="entry name" value="2OG-FeII_Oxy_3"/>
    <property type="match status" value="1"/>
</dbReference>
<dbReference type="InterPro" id="IPR005123">
    <property type="entry name" value="Oxoglu/Fe-dep_dioxygenase_dom"/>
</dbReference>
<feature type="region of interest" description="Disordered" evidence="1">
    <location>
        <begin position="1"/>
        <end position="37"/>
    </location>
</feature>
<keyword evidence="4" id="KW-1185">Reference proteome</keyword>
<proteinExistence type="predicted"/>
<organism evidence="3 4">
    <name type="scientific">Tetrapyrgos nigripes</name>
    <dbReference type="NCBI Taxonomy" id="182062"/>
    <lineage>
        <taxon>Eukaryota</taxon>
        <taxon>Fungi</taxon>
        <taxon>Dikarya</taxon>
        <taxon>Basidiomycota</taxon>
        <taxon>Agaricomycotina</taxon>
        <taxon>Agaricomycetes</taxon>
        <taxon>Agaricomycetidae</taxon>
        <taxon>Agaricales</taxon>
        <taxon>Marasmiineae</taxon>
        <taxon>Marasmiaceae</taxon>
        <taxon>Tetrapyrgos</taxon>
    </lineage>
</organism>
<dbReference type="AlphaFoldDB" id="A0A8H5G6G0"/>
<dbReference type="OrthoDB" id="124582at2759"/>
<dbReference type="Proteomes" id="UP000559256">
    <property type="component" value="Unassembled WGS sequence"/>
</dbReference>
<gene>
    <name evidence="3" type="ORF">D9758_004795</name>
</gene>
<protein>
    <recommendedName>
        <fullName evidence="2">Fe2OG dioxygenase domain-containing protein</fullName>
    </recommendedName>
</protein>
<evidence type="ECO:0000256" key="1">
    <source>
        <dbReference type="SAM" id="MobiDB-lite"/>
    </source>
</evidence>
<sequence>MARTKQSARKSSGGLAPLRRIPTMLGASTIPKAPEEGHTTEDAALDADEAMVEDFKFKGSFASGDAYPNAPNPVLTIDGIGRIGLPLTDRDAQLIMDSENSRQAPFGHNQETVVDTKVRDTFEIDASKVHFKNPQFETWLKEQVLRKVTTELGTEAQVTTSVELYKLLLYKTGSHFAKHQDTQKQAGMYGSLIILLPSEYTGGELILTHSDTSKIFDFSNDSLFSCVAMAWYTDVFHEVKPVTSGYRLALSFNLVRSSNPSVPLPRLPDLTRGIEAFRKVLNDWKENQHRLWDTAAYILDHQYSESELREGVKGLKGQDAQLLAHVREVAEDTGFVLALGNLDLHESGAPDDAGYGWNKRGRYAFDSEDDDDDDDEEVGMLEVYESELNGALVPDDYFEDKEPDDKEYEGYMGNEGGQLDQYYYATALVIINGDEPNFARPYKGERCLRRLRESSSAESSEPTPTDRTLAYGALNHIPSLDCEKEDTLVHFACLWKDVSYLGAIFKRMDIGDSMFHETLFEIWKVFGWDVMSTLLENELPRLEDLVSVDALLDNLEKHACDKENSKEEAPVVQEWCKRMFQENLLRYKEAYDRDVPILLRVIRERGMEWFMQQILPNFVKDPRHSVYKFWSRLVEALLDNGLGIYSETRSLDASSPAMDTTVDPPQKSPLLQCLEILIGLWNAQGRHVGEEANVSDQIVQIVHLCVRAKHPDLCTPLFMDLLSKRRPSPDTFETVYEKIIRGLQTWKD</sequence>
<accession>A0A8H5G6G0</accession>
<dbReference type="InterPro" id="IPR044862">
    <property type="entry name" value="Pro_4_hyd_alph_FE2OG_OXY"/>
</dbReference>